<dbReference type="RefSeq" id="WP_007498976.1">
    <property type="nucleotide sequence ID" value="NZ_AGBF01000093.1"/>
</dbReference>
<organism evidence="3 4">
    <name type="scientific">Streptomyces zinciresistens K42</name>
    <dbReference type="NCBI Taxonomy" id="700597"/>
    <lineage>
        <taxon>Bacteria</taxon>
        <taxon>Bacillati</taxon>
        <taxon>Actinomycetota</taxon>
        <taxon>Actinomycetes</taxon>
        <taxon>Kitasatosporales</taxon>
        <taxon>Streptomycetaceae</taxon>
        <taxon>Streptomyces</taxon>
    </lineage>
</organism>
<keyword evidence="4" id="KW-1185">Reference proteome</keyword>
<keyword evidence="2" id="KW-0812">Transmembrane</keyword>
<dbReference type="AlphaFoldDB" id="G2GGE0"/>
<evidence type="ECO:0000256" key="1">
    <source>
        <dbReference type="SAM" id="MobiDB-lite"/>
    </source>
</evidence>
<evidence type="ECO:0000256" key="2">
    <source>
        <dbReference type="SAM" id="Phobius"/>
    </source>
</evidence>
<feature type="transmembrane region" description="Helical" evidence="2">
    <location>
        <begin position="43"/>
        <end position="65"/>
    </location>
</feature>
<feature type="transmembrane region" description="Helical" evidence="2">
    <location>
        <begin position="417"/>
        <end position="433"/>
    </location>
</feature>
<evidence type="ECO:0000313" key="3">
    <source>
        <dbReference type="EMBL" id="EGX57428.1"/>
    </source>
</evidence>
<keyword evidence="2" id="KW-0472">Membrane</keyword>
<dbReference type="OrthoDB" id="3824601at2"/>
<proteinExistence type="predicted"/>
<feature type="transmembrane region" description="Helical" evidence="2">
    <location>
        <begin position="86"/>
        <end position="104"/>
    </location>
</feature>
<feature type="transmembrane region" description="Helical" evidence="2">
    <location>
        <begin position="557"/>
        <end position="574"/>
    </location>
</feature>
<name>G2GGE0_9ACTN</name>
<comment type="caution">
    <text evidence="3">The sequence shown here is derived from an EMBL/GenBank/DDBJ whole genome shotgun (WGS) entry which is preliminary data.</text>
</comment>
<feature type="transmembrane region" description="Helical" evidence="2">
    <location>
        <begin position="164"/>
        <end position="189"/>
    </location>
</feature>
<keyword evidence="2" id="KW-1133">Transmembrane helix</keyword>
<feature type="transmembrane region" description="Helical" evidence="2">
    <location>
        <begin position="195"/>
        <end position="215"/>
    </location>
</feature>
<feature type="region of interest" description="Disordered" evidence="1">
    <location>
        <begin position="265"/>
        <end position="307"/>
    </location>
</feature>
<accession>G2GGE0</accession>
<dbReference type="Proteomes" id="UP000004217">
    <property type="component" value="Unassembled WGS sequence"/>
</dbReference>
<feature type="transmembrane region" description="Helical" evidence="2">
    <location>
        <begin position="110"/>
        <end position="129"/>
    </location>
</feature>
<feature type="compositionally biased region" description="Acidic residues" evidence="1">
    <location>
        <begin position="265"/>
        <end position="285"/>
    </location>
</feature>
<feature type="transmembrane region" description="Helical" evidence="2">
    <location>
        <begin position="439"/>
        <end position="455"/>
    </location>
</feature>
<protein>
    <submittedName>
        <fullName evidence="3">Uncharacterized protein</fullName>
    </submittedName>
</protein>
<dbReference type="EMBL" id="AGBF01000093">
    <property type="protein sequence ID" value="EGX57428.1"/>
    <property type="molecule type" value="Genomic_DNA"/>
</dbReference>
<sequence>MNTNPLPLPASALTGGCLPWDGVQARRWLAARPPSWVPVRTRAYVGLAVGTVAAVAAGGLALLGVRGWVAACLALQLLWVLVRPEAVRLAAPVLVVLVLFTGEYGEDGAWAVRLGAVLVLVPVWVTALVRLRARRGQREAALAAAGGVTLPVPFGDAPLGRGKILGGLGVLVLAAGAVLVATSGAWALAEDRQTAPALGWFVAGLGATVLLSGALGRRRADALRREPVPALRVLIRENADLDTQVYAADDLAALRPLFTVATSLVDDEGCEGEEGEEGEEGDGGDGGDAWAAYGGRADGDERDGDADGDEEFRHILDRIDAGLPGPLREAVLYGLPYEGAEVVLVCADEEPGEPVVVERSTGPVRPLSDRAARRLVAGCERAEADEAERRGAVAELTGRLRGDPSVRVWRAGWLDRLWPGLVAVWACVPLVGASGIERYAFGLALGLLIALYTPRRFAWRITADRDGLWFNGLRGARLMAWDEIRAVVVKGGRLKIDGGRSGVTEWAVDTVRWRPLERRLNLRHPQDRVAAEITAMWREPGARPPAVGDASLRGRPLWPLAVVIGLAWTVLVVWG</sequence>
<gene>
    <name evidence="3" type="ORF">SZN_22871</name>
</gene>
<dbReference type="PATRIC" id="fig|700597.3.peg.4489"/>
<evidence type="ECO:0000313" key="4">
    <source>
        <dbReference type="Proteomes" id="UP000004217"/>
    </source>
</evidence>
<reference evidence="3 4" key="1">
    <citation type="submission" date="2011-08" db="EMBL/GenBank/DDBJ databases">
        <authorList>
            <person name="Lin Y."/>
            <person name="Hao X."/>
            <person name="Johnstone L."/>
            <person name="Miller S.J."/>
            <person name="Wei G."/>
            <person name="Rensing C."/>
        </authorList>
    </citation>
    <scope>NUCLEOTIDE SEQUENCE [LARGE SCALE GENOMIC DNA]</scope>
    <source>
        <strain evidence="3 4">K42</strain>
    </source>
</reference>